<keyword evidence="7" id="KW-0010">Activator</keyword>
<dbReference type="NCBIfam" id="TIGR00589">
    <property type="entry name" value="ogt"/>
    <property type="match status" value="1"/>
</dbReference>
<dbReference type="Pfam" id="PF02805">
    <property type="entry name" value="Ada_Zn_binding"/>
    <property type="match status" value="1"/>
</dbReference>
<keyword evidence="5" id="KW-0227">DNA damage</keyword>
<feature type="domain" description="HTH araC/xylS-type" evidence="11">
    <location>
        <begin position="102"/>
        <end position="180"/>
    </location>
</feature>
<dbReference type="Gene3D" id="1.10.10.60">
    <property type="entry name" value="Homeodomain-like"/>
    <property type="match status" value="1"/>
</dbReference>
<dbReference type="InterPro" id="IPR035451">
    <property type="entry name" value="Ada-like_dom_sf"/>
</dbReference>
<gene>
    <name evidence="12" type="ORF">ACFPT7_10190</name>
</gene>
<dbReference type="Pfam" id="PF12833">
    <property type="entry name" value="HTH_18"/>
    <property type="match status" value="1"/>
</dbReference>
<dbReference type="CDD" id="cd06445">
    <property type="entry name" value="ATase"/>
    <property type="match status" value="1"/>
</dbReference>
<keyword evidence="9" id="KW-0234">DNA repair</keyword>
<evidence type="ECO:0000256" key="10">
    <source>
        <dbReference type="ARBA" id="ARBA00049348"/>
    </source>
</evidence>
<dbReference type="PROSITE" id="PS00374">
    <property type="entry name" value="MGMT"/>
    <property type="match status" value="1"/>
</dbReference>
<comment type="caution">
    <text evidence="12">The sequence shown here is derived from an EMBL/GenBank/DDBJ whole genome shotgun (WGS) entry which is preliminary data.</text>
</comment>
<evidence type="ECO:0000256" key="6">
    <source>
        <dbReference type="ARBA" id="ARBA00023015"/>
    </source>
</evidence>
<dbReference type="Pfam" id="PF01035">
    <property type="entry name" value="DNA_binding_1"/>
    <property type="match status" value="1"/>
</dbReference>
<comment type="catalytic activity">
    <reaction evidence="10">
        <text>a 6-O-methyl-2'-deoxyguanosine in DNA + L-cysteinyl-[protein] = S-methyl-L-cysteinyl-[protein] + a 2'-deoxyguanosine in DNA</text>
        <dbReference type="Rhea" id="RHEA:24000"/>
        <dbReference type="Rhea" id="RHEA-COMP:10131"/>
        <dbReference type="Rhea" id="RHEA-COMP:10132"/>
        <dbReference type="Rhea" id="RHEA-COMP:11367"/>
        <dbReference type="Rhea" id="RHEA-COMP:11368"/>
        <dbReference type="ChEBI" id="CHEBI:29950"/>
        <dbReference type="ChEBI" id="CHEBI:82612"/>
        <dbReference type="ChEBI" id="CHEBI:85445"/>
        <dbReference type="ChEBI" id="CHEBI:85448"/>
        <dbReference type="EC" id="2.1.1.63"/>
    </reaction>
</comment>
<keyword evidence="6" id="KW-0805">Transcription regulation</keyword>
<dbReference type="RefSeq" id="WP_263336343.1">
    <property type="nucleotide sequence ID" value="NZ_JAGSYH010000003.1"/>
</dbReference>
<evidence type="ECO:0000256" key="7">
    <source>
        <dbReference type="ARBA" id="ARBA00023159"/>
    </source>
</evidence>
<keyword evidence="8" id="KW-0804">Transcription</keyword>
<dbReference type="Gene3D" id="3.40.10.10">
    <property type="entry name" value="DNA Methylphosphotriester Repair Domain"/>
    <property type="match status" value="1"/>
</dbReference>
<evidence type="ECO:0000256" key="3">
    <source>
        <dbReference type="ARBA" id="ARBA00022603"/>
    </source>
</evidence>
<keyword evidence="13" id="KW-1185">Reference proteome</keyword>
<organism evidence="12 13">
    <name type="scientific">Acidicapsa dinghuensis</name>
    <dbReference type="NCBI Taxonomy" id="2218256"/>
    <lineage>
        <taxon>Bacteria</taxon>
        <taxon>Pseudomonadati</taxon>
        <taxon>Acidobacteriota</taxon>
        <taxon>Terriglobia</taxon>
        <taxon>Terriglobales</taxon>
        <taxon>Acidobacteriaceae</taxon>
        <taxon>Acidicapsa</taxon>
    </lineage>
</organism>
<evidence type="ECO:0000256" key="1">
    <source>
        <dbReference type="ARBA" id="ARBA00001286"/>
    </source>
</evidence>
<evidence type="ECO:0000313" key="13">
    <source>
        <dbReference type="Proteomes" id="UP001596091"/>
    </source>
</evidence>
<keyword evidence="3" id="KW-0489">Methyltransferase</keyword>
<dbReference type="SUPFAM" id="SSF46767">
    <property type="entry name" value="Methylated DNA-protein cysteine methyltransferase, C-terminal domain"/>
    <property type="match status" value="1"/>
</dbReference>
<dbReference type="PANTHER" id="PTHR10815">
    <property type="entry name" value="METHYLATED-DNA--PROTEIN-CYSTEINE METHYLTRANSFERASE"/>
    <property type="match status" value="1"/>
</dbReference>
<reference evidence="13" key="1">
    <citation type="journal article" date="2019" name="Int. J. Syst. Evol. Microbiol.">
        <title>The Global Catalogue of Microorganisms (GCM) 10K type strain sequencing project: providing services to taxonomists for standard genome sequencing and annotation.</title>
        <authorList>
            <consortium name="The Broad Institute Genomics Platform"/>
            <consortium name="The Broad Institute Genome Sequencing Center for Infectious Disease"/>
            <person name="Wu L."/>
            <person name="Ma J."/>
        </authorList>
    </citation>
    <scope>NUCLEOTIDE SEQUENCE [LARGE SCALE GENOMIC DNA]</scope>
    <source>
        <strain evidence="13">JCM 4087</strain>
    </source>
</reference>
<dbReference type="InterPro" id="IPR036388">
    <property type="entry name" value="WH-like_DNA-bd_sf"/>
</dbReference>
<evidence type="ECO:0000259" key="11">
    <source>
        <dbReference type="PROSITE" id="PS01124"/>
    </source>
</evidence>
<protein>
    <submittedName>
        <fullName evidence="12">Bifunctional transcriptional activator/DNA repair enzyme AdaA</fullName>
    </submittedName>
</protein>
<accession>A0ABW1EF99</accession>
<dbReference type="InterPro" id="IPR001497">
    <property type="entry name" value="MethylDNA_cys_MeTrfase_AS"/>
</dbReference>
<comment type="cofactor">
    <cofactor evidence="2">
        <name>Zn(2+)</name>
        <dbReference type="ChEBI" id="CHEBI:29105"/>
    </cofactor>
</comment>
<evidence type="ECO:0000313" key="12">
    <source>
        <dbReference type="EMBL" id="MFC5862659.1"/>
    </source>
</evidence>
<dbReference type="PANTHER" id="PTHR10815:SF14">
    <property type="entry name" value="BIFUNCTIONAL TRANSCRIPTIONAL ACTIVATOR_DNA REPAIR ENZYME ADA"/>
    <property type="match status" value="1"/>
</dbReference>
<evidence type="ECO:0000256" key="5">
    <source>
        <dbReference type="ARBA" id="ARBA00022763"/>
    </source>
</evidence>
<dbReference type="InterPro" id="IPR036631">
    <property type="entry name" value="MGMT_N_sf"/>
</dbReference>
<evidence type="ECO:0000256" key="4">
    <source>
        <dbReference type="ARBA" id="ARBA00022679"/>
    </source>
</evidence>
<sequence>MTMTSKFNSAEAVIRNRPLGSTHTSHIDEDTAWKQLLDRDGRGEFFYAVTTTGVFCRPDCKSRTPLRTNVRFFATQEQARTAGYRACMRCKPEAPRQASPVARMCAYLEREIDRPVRLETLGRLVGMSPFSVQRIFKKAMGVSPAEYQRAMRAHGLRSQLREGGTDVTTAIYEAGYGSASRAYETQPLGMTPGRFLAGGRGEKIGFATGETTQTGVPGWVIVAATQRGICWLALADTCEAAEASLRDEFPAAEIVANPKLGDMVETVLKRMQGEKQAVDLPLDLRGTAFQLRVWKVLQEIPEGVTKTYGQLAAEMGMPKSTRAVARACATNRVSVLVPCHRVVGASGSLTGYRWGVERKRELLKKEGARLA</sequence>
<dbReference type="SMART" id="SM00342">
    <property type="entry name" value="HTH_ARAC"/>
    <property type="match status" value="1"/>
</dbReference>
<name>A0ABW1EF99_9BACT</name>
<comment type="catalytic activity">
    <reaction evidence="1">
        <text>a 4-O-methyl-thymidine in DNA + L-cysteinyl-[protein] = a thymidine in DNA + S-methyl-L-cysteinyl-[protein]</text>
        <dbReference type="Rhea" id="RHEA:53428"/>
        <dbReference type="Rhea" id="RHEA-COMP:10131"/>
        <dbReference type="Rhea" id="RHEA-COMP:10132"/>
        <dbReference type="Rhea" id="RHEA-COMP:13555"/>
        <dbReference type="Rhea" id="RHEA-COMP:13556"/>
        <dbReference type="ChEBI" id="CHEBI:29950"/>
        <dbReference type="ChEBI" id="CHEBI:82612"/>
        <dbReference type="ChEBI" id="CHEBI:137386"/>
        <dbReference type="ChEBI" id="CHEBI:137387"/>
        <dbReference type="EC" id="2.1.1.63"/>
    </reaction>
</comment>
<dbReference type="InterPro" id="IPR014048">
    <property type="entry name" value="MethylDNA_cys_MeTrfase_DNA-bd"/>
</dbReference>
<proteinExistence type="predicted"/>
<evidence type="ECO:0000256" key="8">
    <source>
        <dbReference type="ARBA" id="ARBA00023163"/>
    </source>
</evidence>
<dbReference type="SUPFAM" id="SSF57884">
    <property type="entry name" value="Ada DNA repair protein, N-terminal domain (N-Ada 10)"/>
    <property type="match status" value="1"/>
</dbReference>
<dbReference type="InterPro" id="IPR009057">
    <property type="entry name" value="Homeodomain-like_sf"/>
</dbReference>
<dbReference type="SUPFAM" id="SSF46689">
    <property type="entry name" value="Homeodomain-like"/>
    <property type="match status" value="1"/>
</dbReference>
<keyword evidence="4" id="KW-0808">Transferase</keyword>
<dbReference type="SUPFAM" id="SSF53155">
    <property type="entry name" value="Methylated DNA-protein cysteine methyltransferase domain"/>
    <property type="match status" value="1"/>
</dbReference>
<dbReference type="EMBL" id="JBHSPH010000002">
    <property type="protein sequence ID" value="MFC5862659.1"/>
    <property type="molecule type" value="Genomic_DNA"/>
</dbReference>
<dbReference type="Gene3D" id="3.30.160.70">
    <property type="entry name" value="Methylated DNA-protein cysteine methyltransferase domain"/>
    <property type="match status" value="1"/>
</dbReference>
<evidence type="ECO:0000256" key="2">
    <source>
        <dbReference type="ARBA" id="ARBA00001947"/>
    </source>
</evidence>
<dbReference type="InterPro" id="IPR036217">
    <property type="entry name" value="MethylDNA_cys_MeTrfase_DNAb"/>
</dbReference>
<dbReference type="Gene3D" id="1.10.10.10">
    <property type="entry name" value="Winged helix-like DNA-binding domain superfamily/Winged helix DNA-binding domain"/>
    <property type="match status" value="1"/>
</dbReference>
<dbReference type="Proteomes" id="UP001596091">
    <property type="component" value="Unassembled WGS sequence"/>
</dbReference>
<dbReference type="InterPro" id="IPR018060">
    <property type="entry name" value="HTH_AraC"/>
</dbReference>
<dbReference type="PROSITE" id="PS01124">
    <property type="entry name" value="HTH_ARAC_FAMILY_2"/>
    <property type="match status" value="1"/>
</dbReference>
<dbReference type="InterPro" id="IPR004026">
    <property type="entry name" value="Ada_DNA_repair_Zn-bd"/>
</dbReference>
<evidence type="ECO:0000256" key="9">
    <source>
        <dbReference type="ARBA" id="ARBA00023204"/>
    </source>
</evidence>